<evidence type="ECO:0000313" key="2">
    <source>
        <dbReference type="Proteomes" id="UP000254502"/>
    </source>
</evidence>
<reference evidence="1 2" key="1">
    <citation type="submission" date="2018-06" db="EMBL/GenBank/DDBJ databases">
        <authorList>
            <consortium name="Pathogen Informatics"/>
            <person name="Doyle S."/>
        </authorList>
    </citation>
    <scope>NUCLEOTIDE SEQUENCE [LARGE SCALE GENOMIC DNA]</scope>
    <source>
        <strain evidence="1 2">NCTC5664</strain>
    </source>
</reference>
<sequence>MVTLILKKTSLDGIKRDTKRWKDEVEPIVGKTDMFVFPHGAQDRYTQAYNYLVDEAEFKFIAGVGPNNFTDISATNVYQDRVAIDGLNLFEFKYKLKPFLILKMYIVKKIDNSLKVIGIMKNS</sequence>
<accession>A0A380DNL3</accession>
<evidence type="ECO:0000313" key="1">
    <source>
        <dbReference type="EMBL" id="SUK40279.1"/>
    </source>
</evidence>
<dbReference type="EMBL" id="UHAQ01000002">
    <property type="protein sequence ID" value="SUK40279.1"/>
    <property type="molecule type" value="Genomic_DNA"/>
</dbReference>
<gene>
    <name evidence="1" type="ORF">NCTC5664_01016</name>
</gene>
<dbReference type="PANTHER" id="PTHR34216">
    <property type="match status" value="1"/>
</dbReference>
<dbReference type="AlphaFoldDB" id="A0A380DNL3"/>
<organism evidence="1 2">
    <name type="scientific">Staphylococcus aureus</name>
    <dbReference type="NCBI Taxonomy" id="1280"/>
    <lineage>
        <taxon>Bacteria</taxon>
        <taxon>Bacillati</taxon>
        <taxon>Bacillota</taxon>
        <taxon>Bacilli</taxon>
        <taxon>Bacillales</taxon>
        <taxon>Staphylococcaceae</taxon>
        <taxon>Staphylococcus</taxon>
    </lineage>
</organism>
<dbReference type="Proteomes" id="UP000254502">
    <property type="component" value="Unassembled WGS sequence"/>
</dbReference>
<dbReference type="InterPro" id="IPR051398">
    <property type="entry name" value="Polysacch_Deacetylase"/>
</dbReference>
<proteinExistence type="predicted"/>
<name>A0A380DNL3_STAAU</name>
<keyword evidence="1" id="KW-0449">Lipoprotein</keyword>
<dbReference type="PANTHER" id="PTHR34216:SF3">
    <property type="entry name" value="POLY-BETA-1,6-N-ACETYL-D-GLUCOSAMINE N-DEACETYLASE"/>
    <property type="match status" value="1"/>
</dbReference>
<protein>
    <submittedName>
        <fullName evidence="1">Putative lipoprotein</fullName>
    </submittedName>
</protein>